<feature type="transmembrane region" description="Helical" evidence="6">
    <location>
        <begin position="7"/>
        <end position="28"/>
    </location>
</feature>
<evidence type="ECO:0000256" key="2">
    <source>
        <dbReference type="ARBA" id="ARBA00022475"/>
    </source>
</evidence>
<feature type="transmembrane region" description="Helical" evidence="6">
    <location>
        <begin position="195"/>
        <end position="215"/>
    </location>
</feature>
<name>A0A1H1APF4_9BACI</name>
<dbReference type="GO" id="GO:0005886">
    <property type="term" value="C:plasma membrane"/>
    <property type="evidence" value="ECO:0007669"/>
    <property type="project" value="UniProtKB-SubCell"/>
</dbReference>
<feature type="transmembrane region" description="Helical" evidence="6">
    <location>
        <begin position="463"/>
        <end position="489"/>
    </location>
</feature>
<feature type="transmembrane region" description="Helical" evidence="6">
    <location>
        <begin position="128"/>
        <end position="150"/>
    </location>
</feature>
<evidence type="ECO:0000256" key="1">
    <source>
        <dbReference type="ARBA" id="ARBA00004651"/>
    </source>
</evidence>
<keyword evidence="5 6" id="KW-0472">Membrane</keyword>
<feature type="transmembrane region" description="Helical" evidence="6">
    <location>
        <begin position="244"/>
        <end position="261"/>
    </location>
</feature>
<dbReference type="PANTHER" id="PTHR30250">
    <property type="entry name" value="PST FAMILY PREDICTED COLANIC ACID TRANSPORTER"/>
    <property type="match status" value="1"/>
</dbReference>
<dbReference type="Proteomes" id="UP000199444">
    <property type="component" value="Unassembled WGS sequence"/>
</dbReference>
<dbReference type="AlphaFoldDB" id="A0A1H1APF4"/>
<feature type="transmembrane region" description="Helical" evidence="6">
    <location>
        <begin position="89"/>
        <end position="113"/>
    </location>
</feature>
<feature type="transmembrane region" description="Helical" evidence="6">
    <location>
        <begin position="424"/>
        <end position="443"/>
    </location>
</feature>
<evidence type="ECO:0000313" key="8">
    <source>
        <dbReference type="Proteomes" id="UP000199444"/>
    </source>
</evidence>
<evidence type="ECO:0000256" key="3">
    <source>
        <dbReference type="ARBA" id="ARBA00022692"/>
    </source>
</evidence>
<evidence type="ECO:0000256" key="4">
    <source>
        <dbReference type="ARBA" id="ARBA00022989"/>
    </source>
</evidence>
<accession>A0A1H1APF4</accession>
<dbReference type="PIRSF" id="PIRSF038958">
    <property type="entry name" value="PG_synth_SpoVB"/>
    <property type="match status" value="1"/>
</dbReference>
<dbReference type="STRING" id="553311.SAMN05216231_1395"/>
<proteinExistence type="predicted"/>
<feature type="transmembrane region" description="Helical" evidence="6">
    <location>
        <begin position="400"/>
        <end position="418"/>
    </location>
</feature>
<keyword evidence="8" id="KW-1185">Reference proteome</keyword>
<dbReference type="EMBL" id="FNKD01000002">
    <property type="protein sequence ID" value="SDQ41539.1"/>
    <property type="molecule type" value="Genomic_DNA"/>
</dbReference>
<evidence type="ECO:0000256" key="6">
    <source>
        <dbReference type="SAM" id="Phobius"/>
    </source>
</evidence>
<dbReference type="InterPro" id="IPR002797">
    <property type="entry name" value="Polysacc_synth"/>
</dbReference>
<gene>
    <name evidence="7" type="ORF">SAMN05216231_1395</name>
</gene>
<dbReference type="RefSeq" id="WP_092492259.1">
    <property type="nucleotide sequence ID" value="NZ_FNKD01000002.1"/>
</dbReference>
<feature type="transmembrane region" description="Helical" evidence="6">
    <location>
        <begin position="337"/>
        <end position="360"/>
    </location>
</feature>
<dbReference type="InterPro" id="IPR024923">
    <property type="entry name" value="PG_synth_SpoVB"/>
</dbReference>
<keyword evidence="2" id="KW-1003">Cell membrane</keyword>
<reference evidence="7 8" key="1">
    <citation type="submission" date="2016-10" db="EMBL/GenBank/DDBJ databases">
        <authorList>
            <person name="de Groot N.N."/>
        </authorList>
    </citation>
    <scope>NUCLEOTIDE SEQUENCE [LARGE SCALE GENOMIC DNA]</scope>
    <source>
        <strain evidence="7 8">CGMCC 1.10449</strain>
    </source>
</reference>
<dbReference type="InterPro" id="IPR050833">
    <property type="entry name" value="Poly_Biosynth_Transport"/>
</dbReference>
<feature type="transmembrane region" description="Helical" evidence="6">
    <location>
        <begin position="296"/>
        <end position="316"/>
    </location>
</feature>
<dbReference type="Pfam" id="PF01943">
    <property type="entry name" value="Polysacc_synt"/>
    <property type="match status" value="1"/>
</dbReference>
<evidence type="ECO:0000313" key="7">
    <source>
        <dbReference type="EMBL" id="SDQ41539.1"/>
    </source>
</evidence>
<protein>
    <submittedName>
        <fullName evidence="7">Membrane protein involved in the export of O-antigen and teichoic acid</fullName>
    </submittedName>
</protein>
<dbReference type="CDD" id="cd13124">
    <property type="entry name" value="MATE_SpoVB_like"/>
    <property type="match status" value="1"/>
</dbReference>
<keyword evidence="3 6" id="KW-0812">Transmembrane</keyword>
<dbReference type="PANTHER" id="PTHR30250:SF21">
    <property type="entry name" value="LIPID II FLIPPASE MURJ"/>
    <property type="match status" value="1"/>
</dbReference>
<feature type="transmembrane region" description="Helical" evidence="6">
    <location>
        <begin position="48"/>
        <end position="68"/>
    </location>
</feature>
<organism evidence="7 8">
    <name type="scientific">Virgibacillus salinus</name>
    <dbReference type="NCBI Taxonomy" id="553311"/>
    <lineage>
        <taxon>Bacteria</taxon>
        <taxon>Bacillati</taxon>
        <taxon>Bacillota</taxon>
        <taxon>Bacilli</taxon>
        <taxon>Bacillales</taxon>
        <taxon>Bacillaceae</taxon>
        <taxon>Virgibacillus</taxon>
    </lineage>
</organism>
<keyword evidence="4 6" id="KW-1133">Transmembrane helix</keyword>
<comment type="subcellular location">
    <subcellularLocation>
        <location evidence="1">Cell membrane</location>
        <topology evidence="1">Multi-pass membrane protein</topology>
    </subcellularLocation>
</comment>
<feature type="transmembrane region" description="Helical" evidence="6">
    <location>
        <begin position="495"/>
        <end position="515"/>
    </location>
</feature>
<evidence type="ECO:0000256" key="5">
    <source>
        <dbReference type="ARBA" id="ARBA00023136"/>
    </source>
</evidence>
<sequence>MSNIVRGTMLLTGASFLSKFLGMIYVIPFHWLVGETGGTLYSYAYTPYSILISISTIGVPLAVSKFVSKYNSLGDYETGMRMFKAGISLMAVTGFLGFLVLFFGAELMASLIISNEDIGEIKIADVSMVIRAVSFALLIIPAMSIVRGFFQGYESMAPTAVSQVIEQIARIVFLLSATFIVITLFNGSIATAVGFATFAAVIGALASCVVLFVYWRKRKPAIQKQVQQQRVKHDIPKKDLIKELFSYAGPFILVGIAIPLYQSVDLFTFERAMIAVGNGEVSETAYSAINLYGHKLVIIPVTIATGLSLAIIPALTKSFTKDNKQLLNQQINQSLQIVLILVVPAVVGLSMLSDVAYGSLYGMGNINITGTLLGWYAPVALLFALFTVTSAILQGVNQQRFAVISLSGGLLVKVLLNIQLIHVFGAKGAIFGTALAAGTAVILNIWRIKSSTRFSFKQTFKRFLLICIFTIIMCIAIWIVKVVFGTFLAYEDSRLSATIMLMTGVLAGGGVYLWFAYESTLLERLLGNRVRVLDKFFHR</sequence>
<feature type="transmembrane region" description="Helical" evidence="6">
    <location>
        <begin position="372"/>
        <end position="393"/>
    </location>
</feature>
<feature type="transmembrane region" description="Helical" evidence="6">
    <location>
        <begin position="171"/>
        <end position="189"/>
    </location>
</feature>